<keyword evidence="6" id="KW-1185">Reference proteome</keyword>
<keyword evidence="1" id="KW-0326">Glycosidase</keyword>
<sequence length="346" mass="36186">MLRRLGHAAAAAATIAFCLAVPTGRAAAVPPMPPPNLIANGNFDHAYLQPGPAPWTCGPGARVVQLDPDLANDFQLAGTPTARSTAGCWQIIPVQPDSQYELTGRFKDGYAELGTDYGSASAPGSADWSTLSLSFVTGPDTSRIRVYVHGGYGQSTFHADAITLNGPESTVVTPIAPTHVQAAEQRSTSVSLRWVGSPGATRYLVYRDGTQIGTAGALSWTSYYVRDVTPGSTHTYTVAAVNAAGTSPTARPVASTAPRAYDTPPPAPTAIKASVTGRTAYLSWNAVPTATDGYVVRFVEMDNNVTVFANHFSTRLPAPGTYTVTISSWNSAGRGPESTPVNLTAT</sequence>
<dbReference type="InterPro" id="IPR013783">
    <property type="entry name" value="Ig-like_fold"/>
</dbReference>
<protein>
    <recommendedName>
        <fullName evidence="4">Fibronectin type-III domain-containing protein</fullName>
    </recommendedName>
</protein>
<evidence type="ECO:0000256" key="2">
    <source>
        <dbReference type="ARBA" id="ARBA00023326"/>
    </source>
</evidence>
<dbReference type="InterPro" id="IPR003961">
    <property type="entry name" value="FN3_dom"/>
</dbReference>
<feature type="domain" description="Fibronectin type-III" evidence="4">
    <location>
        <begin position="176"/>
        <end position="260"/>
    </location>
</feature>
<dbReference type="SMART" id="SM00060">
    <property type="entry name" value="FN3"/>
    <property type="match status" value="2"/>
</dbReference>
<evidence type="ECO:0000313" key="6">
    <source>
        <dbReference type="Proteomes" id="UP000677082"/>
    </source>
</evidence>
<evidence type="ECO:0000259" key="4">
    <source>
        <dbReference type="PROSITE" id="PS50853"/>
    </source>
</evidence>
<feature type="domain" description="Fibronectin type-III" evidence="4">
    <location>
        <begin position="264"/>
        <end position="346"/>
    </location>
</feature>
<keyword evidence="2" id="KW-0119">Carbohydrate metabolism</keyword>
<comment type="caution">
    <text evidence="5">The sequence shown here is derived from an EMBL/GenBank/DDBJ whole genome shotgun (WGS) entry which is preliminary data.</text>
</comment>
<dbReference type="Gene3D" id="2.60.120.260">
    <property type="entry name" value="Galactose-binding domain-like"/>
    <property type="match status" value="1"/>
</dbReference>
<keyword evidence="1" id="KW-0378">Hydrolase</keyword>
<dbReference type="InterPro" id="IPR036116">
    <property type="entry name" value="FN3_sf"/>
</dbReference>
<proteinExistence type="predicted"/>
<organism evidence="5 6">
    <name type="scientific">Paractinoplanes toevensis</name>
    <dbReference type="NCBI Taxonomy" id="571911"/>
    <lineage>
        <taxon>Bacteria</taxon>
        <taxon>Bacillati</taxon>
        <taxon>Actinomycetota</taxon>
        <taxon>Actinomycetes</taxon>
        <taxon>Micromonosporales</taxon>
        <taxon>Micromonosporaceae</taxon>
        <taxon>Paractinoplanes</taxon>
    </lineage>
</organism>
<dbReference type="EMBL" id="BOQN01000076">
    <property type="protein sequence ID" value="GIM94217.1"/>
    <property type="molecule type" value="Genomic_DNA"/>
</dbReference>
<dbReference type="AlphaFoldDB" id="A0A919W305"/>
<keyword evidence="2" id="KW-0624">Polysaccharide degradation</keyword>
<dbReference type="Proteomes" id="UP000677082">
    <property type="component" value="Unassembled WGS sequence"/>
</dbReference>
<dbReference type="RefSeq" id="WP_213009999.1">
    <property type="nucleotide sequence ID" value="NZ_BOQN01000076.1"/>
</dbReference>
<gene>
    <name evidence="5" type="ORF">Ato02nite_060100</name>
</gene>
<dbReference type="GO" id="GO:0000272">
    <property type="term" value="P:polysaccharide catabolic process"/>
    <property type="evidence" value="ECO:0007669"/>
    <property type="project" value="UniProtKB-KW"/>
</dbReference>
<keyword evidence="3" id="KW-0732">Signal</keyword>
<reference evidence="5 6" key="1">
    <citation type="submission" date="2021-03" db="EMBL/GenBank/DDBJ databases">
        <title>Whole genome shotgun sequence of Actinoplanes toevensis NBRC 105298.</title>
        <authorList>
            <person name="Komaki H."/>
            <person name="Tamura T."/>
        </authorList>
    </citation>
    <scope>NUCLEOTIDE SEQUENCE [LARGE SCALE GENOMIC DNA]</scope>
    <source>
        <strain evidence="5 6">NBRC 105298</strain>
    </source>
</reference>
<dbReference type="Gene3D" id="2.60.40.10">
    <property type="entry name" value="Immunoglobulins"/>
    <property type="match status" value="2"/>
</dbReference>
<accession>A0A919W305</accession>
<feature type="chain" id="PRO_5039402085" description="Fibronectin type-III domain-containing protein" evidence="3">
    <location>
        <begin position="28"/>
        <end position="346"/>
    </location>
</feature>
<evidence type="ECO:0000313" key="5">
    <source>
        <dbReference type="EMBL" id="GIM94217.1"/>
    </source>
</evidence>
<feature type="signal peptide" evidence="3">
    <location>
        <begin position="1"/>
        <end position="27"/>
    </location>
</feature>
<dbReference type="Pfam" id="PF00041">
    <property type="entry name" value="fn3"/>
    <property type="match status" value="2"/>
</dbReference>
<name>A0A919W305_9ACTN</name>
<dbReference type="PROSITE" id="PS50853">
    <property type="entry name" value="FN3"/>
    <property type="match status" value="2"/>
</dbReference>
<evidence type="ECO:0000256" key="3">
    <source>
        <dbReference type="SAM" id="SignalP"/>
    </source>
</evidence>
<dbReference type="GO" id="GO:0016798">
    <property type="term" value="F:hydrolase activity, acting on glycosyl bonds"/>
    <property type="evidence" value="ECO:0007669"/>
    <property type="project" value="UniProtKB-KW"/>
</dbReference>
<evidence type="ECO:0000256" key="1">
    <source>
        <dbReference type="ARBA" id="ARBA00023295"/>
    </source>
</evidence>
<dbReference type="CDD" id="cd00063">
    <property type="entry name" value="FN3"/>
    <property type="match status" value="2"/>
</dbReference>
<dbReference type="SUPFAM" id="SSF49265">
    <property type="entry name" value="Fibronectin type III"/>
    <property type="match status" value="1"/>
</dbReference>